<reference evidence="3 4" key="1">
    <citation type="submission" date="2019-02" db="EMBL/GenBank/DDBJ databases">
        <authorList>
            <person name="Li Y."/>
        </authorList>
    </citation>
    <scope>NUCLEOTIDE SEQUENCE [LARGE SCALE GENOMIC DNA]</scope>
    <source>
        <strain evidence="3 4">30C10-4-7</strain>
    </source>
</reference>
<dbReference type="CDD" id="cd20736">
    <property type="entry name" value="PoNe_Nuclease"/>
    <property type="match status" value="1"/>
</dbReference>
<keyword evidence="4" id="KW-1185">Reference proteome</keyword>
<dbReference type="HAMAP" id="MF_00048">
    <property type="entry name" value="UPF0102"/>
    <property type="match status" value="1"/>
</dbReference>
<dbReference type="NCBIfam" id="NF009150">
    <property type="entry name" value="PRK12497.1-3"/>
    <property type="match status" value="1"/>
</dbReference>
<dbReference type="InterPro" id="IPR011856">
    <property type="entry name" value="tRNA_endonuc-like_dom_sf"/>
</dbReference>
<dbReference type="GO" id="GO:0003676">
    <property type="term" value="F:nucleic acid binding"/>
    <property type="evidence" value="ECO:0007669"/>
    <property type="project" value="InterPro"/>
</dbReference>
<dbReference type="NCBIfam" id="TIGR00252">
    <property type="entry name" value="YraN family protein"/>
    <property type="match status" value="1"/>
</dbReference>
<dbReference type="RefSeq" id="WP_130141853.1">
    <property type="nucleotide sequence ID" value="NZ_SGIT01000002.1"/>
</dbReference>
<evidence type="ECO:0000256" key="2">
    <source>
        <dbReference type="HAMAP-Rule" id="MF_00048"/>
    </source>
</evidence>
<dbReference type="SUPFAM" id="SSF52980">
    <property type="entry name" value="Restriction endonuclease-like"/>
    <property type="match status" value="1"/>
</dbReference>
<organism evidence="3 4">
    <name type="scientific">Sphingobacterium corticibacterium</name>
    <dbReference type="NCBI Taxonomy" id="2484746"/>
    <lineage>
        <taxon>Bacteria</taxon>
        <taxon>Pseudomonadati</taxon>
        <taxon>Bacteroidota</taxon>
        <taxon>Sphingobacteriia</taxon>
        <taxon>Sphingobacteriales</taxon>
        <taxon>Sphingobacteriaceae</taxon>
        <taxon>Sphingobacterium</taxon>
    </lineage>
</organism>
<accession>A0A4Q6XKK0</accession>
<name>A0A4Q6XKK0_9SPHI</name>
<protein>
    <recommendedName>
        <fullName evidence="2">UPF0102 protein EWE74_12430</fullName>
    </recommendedName>
</protein>
<dbReference type="AlphaFoldDB" id="A0A4Q6XKK0"/>
<gene>
    <name evidence="3" type="ORF">EWE74_12430</name>
</gene>
<dbReference type="Pfam" id="PF02021">
    <property type="entry name" value="UPF0102"/>
    <property type="match status" value="1"/>
</dbReference>
<dbReference type="InterPro" id="IPR003509">
    <property type="entry name" value="UPF0102_YraN-like"/>
</dbReference>
<evidence type="ECO:0000313" key="4">
    <source>
        <dbReference type="Proteomes" id="UP000292855"/>
    </source>
</evidence>
<dbReference type="InterPro" id="IPR011335">
    <property type="entry name" value="Restrct_endonuc-II-like"/>
</dbReference>
<comment type="similarity">
    <text evidence="1 2">Belongs to the UPF0102 family.</text>
</comment>
<evidence type="ECO:0000256" key="1">
    <source>
        <dbReference type="ARBA" id="ARBA00006738"/>
    </source>
</evidence>
<dbReference type="Gene3D" id="3.40.1350.10">
    <property type="match status" value="1"/>
</dbReference>
<comment type="caution">
    <text evidence="3">The sequence shown here is derived from an EMBL/GenBank/DDBJ whole genome shotgun (WGS) entry which is preliminary data.</text>
</comment>
<dbReference type="PANTHER" id="PTHR34039">
    <property type="entry name" value="UPF0102 PROTEIN YRAN"/>
    <property type="match status" value="1"/>
</dbReference>
<proteinExistence type="inferred from homology"/>
<dbReference type="PANTHER" id="PTHR34039:SF1">
    <property type="entry name" value="UPF0102 PROTEIN YRAN"/>
    <property type="match status" value="1"/>
</dbReference>
<sequence>MAKHLEFGQQGEREAQAFLRTQGYQILQLNWRYKWWEIDIIAKEGDILTFVEVKSRSSTQFGEPFQFVDLKKQKNLIKAAGVFLKQINHQGDIRFDIVSIYSHNGKKDISLVKDAFWGSYS</sequence>
<dbReference type="Proteomes" id="UP000292855">
    <property type="component" value="Unassembled WGS sequence"/>
</dbReference>
<evidence type="ECO:0000313" key="3">
    <source>
        <dbReference type="EMBL" id="RZF59935.1"/>
    </source>
</evidence>
<dbReference type="OrthoDB" id="9802516at2"/>
<dbReference type="EMBL" id="SGIT01000002">
    <property type="protein sequence ID" value="RZF59935.1"/>
    <property type="molecule type" value="Genomic_DNA"/>
</dbReference>